<feature type="compositionally biased region" description="Pro residues" evidence="1">
    <location>
        <begin position="118"/>
        <end position="131"/>
    </location>
</feature>
<evidence type="ECO:0000313" key="4">
    <source>
        <dbReference type="Proteomes" id="UP000030645"/>
    </source>
</evidence>
<feature type="signal peptide" evidence="2">
    <location>
        <begin position="1"/>
        <end position="20"/>
    </location>
</feature>
<dbReference type="Proteomes" id="UP000030645">
    <property type="component" value="Unassembled WGS sequence"/>
</dbReference>
<proteinExistence type="predicted"/>
<dbReference type="EMBL" id="KE344222">
    <property type="protein sequence ID" value="EXB55158.1"/>
    <property type="molecule type" value="Genomic_DNA"/>
</dbReference>
<protein>
    <submittedName>
        <fullName evidence="3">Uncharacterized protein</fullName>
    </submittedName>
</protein>
<reference evidence="4" key="1">
    <citation type="submission" date="2013-01" db="EMBL/GenBank/DDBJ databases">
        <title>Draft Genome Sequence of a Mulberry Tree, Morus notabilis C.K. Schneid.</title>
        <authorList>
            <person name="He N."/>
            <person name="Zhao S."/>
        </authorList>
    </citation>
    <scope>NUCLEOTIDE SEQUENCE</scope>
</reference>
<name>W9R392_9ROSA</name>
<keyword evidence="2" id="KW-0732">Signal</keyword>
<dbReference type="AlphaFoldDB" id="W9R392"/>
<organism evidence="3 4">
    <name type="scientific">Morus notabilis</name>
    <dbReference type="NCBI Taxonomy" id="981085"/>
    <lineage>
        <taxon>Eukaryota</taxon>
        <taxon>Viridiplantae</taxon>
        <taxon>Streptophyta</taxon>
        <taxon>Embryophyta</taxon>
        <taxon>Tracheophyta</taxon>
        <taxon>Spermatophyta</taxon>
        <taxon>Magnoliopsida</taxon>
        <taxon>eudicotyledons</taxon>
        <taxon>Gunneridae</taxon>
        <taxon>Pentapetalae</taxon>
        <taxon>rosids</taxon>
        <taxon>fabids</taxon>
        <taxon>Rosales</taxon>
        <taxon>Moraceae</taxon>
        <taxon>Moreae</taxon>
        <taxon>Morus</taxon>
    </lineage>
</organism>
<feature type="compositionally biased region" description="Basic and acidic residues" evidence="1">
    <location>
        <begin position="250"/>
        <end position="263"/>
    </location>
</feature>
<keyword evidence="4" id="KW-1185">Reference proteome</keyword>
<feature type="region of interest" description="Disordered" evidence="1">
    <location>
        <begin position="209"/>
        <end position="301"/>
    </location>
</feature>
<gene>
    <name evidence="3" type="ORF">L484_018084</name>
</gene>
<evidence type="ECO:0000256" key="1">
    <source>
        <dbReference type="SAM" id="MobiDB-lite"/>
    </source>
</evidence>
<feature type="compositionally biased region" description="Pro residues" evidence="1">
    <location>
        <begin position="214"/>
        <end position="225"/>
    </location>
</feature>
<feature type="chain" id="PRO_5004932320" evidence="2">
    <location>
        <begin position="21"/>
        <end position="327"/>
    </location>
</feature>
<feature type="region of interest" description="Disordered" evidence="1">
    <location>
        <begin position="113"/>
        <end position="136"/>
    </location>
</feature>
<evidence type="ECO:0000256" key="2">
    <source>
        <dbReference type="SAM" id="SignalP"/>
    </source>
</evidence>
<evidence type="ECO:0000313" key="3">
    <source>
        <dbReference type="EMBL" id="EXB55158.1"/>
    </source>
</evidence>
<sequence>MKLLILFASLLIIATPHAHARTLQGIINSTGDKLDMIISVYGRTTPSPPPSPSKAPSKQHSARGNSGSCDHETTHTYNNDKIKCRRANDWIIGSPPPPPPAMALESSTCKEHYQVKPRSPPPPPKRAPPIRPGKMIRTPPALCMPGRPCGGTDRFIIQGLLSASQLHTMKLLLLLASLLTIANPHSHARTLQGIINSAGDKLDMIISVYGRLTPSPPPPPSPSPSKHPSTRGNSSPCDHDTTTHTYNSNDNDKIKCQRAHDYIIRSPPPPPPATASESSSCKEHHQIVPRNPPPPPKGSRPIIPVRMRTPPALCMPGRPCSTGGFII</sequence>
<feature type="region of interest" description="Disordered" evidence="1">
    <location>
        <begin position="41"/>
        <end position="74"/>
    </location>
</feature>
<accession>W9R392</accession>